<evidence type="ECO:0000256" key="4">
    <source>
        <dbReference type="ARBA" id="ARBA00023163"/>
    </source>
</evidence>
<dbReference type="Gene3D" id="1.10.10.60">
    <property type="entry name" value="Homeodomain-like"/>
    <property type="match status" value="2"/>
</dbReference>
<evidence type="ECO:0000313" key="10">
    <source>
        <dbReference type="Proteomes" id="UP000501690"/>
    </source>
</evidence>
<dbReference type="PANTHER" id="PTHR10641">
    <property type="entry name" value="MYB FAMILY TRANSCRIPTION FACTOR"/>
    <property type="match status" value="1"/>
</dbReference>
<feature type="region of interest" description="Disordered" evidence="6">
    <location>
        <begin position="123"/>
        <end position="154"/>
    </location>
</feature>
<dbReference type="InterPro" id="IPR009057">
    <property type="entry name" value="Homeodomain-like_sf"/>
</dbReference>
<evidence type="ECO:0000313" key="9">
    <source>
        <dbReference type="EMBL" id="QCE05090.1"/>
    </source>
</evidence>
<evidence type="ECO:0000256" key="1">
    <source>
        <dbReference type="ARBA" id="ARBA00004123"/>
    </source>
</evidence>
<accession>A0A4D6MUC0</accession>
<dbReference type="SMART" id="SM00717">
    <property type="entry name" value="SANT"/>
    <property type="match status" value="2"/>
</dbReference>
<keyword evidence="10" id="KW-1185">Reference proteome</keyword>
<dbReference type="CDD" id="cd00167">
    <property type="entry name" value="SANT"/>
    <property type="match status" value="2"/>
</dbReference>
<protein>
    <submittedName>
        <fullName evidence="9">Myb proto-oncogene protein</fullName>
    </submittedName>
</protein>
<dbReference type="SMR" id="A0A4D6MUC0"/>
<reference evidence="9 10" key="1">
    <citation type="submission" date="2019-04" db="EMBL/GenBank/DDBJ databases">
        <title>An improved genome assembly and genetic linkage map for asparagus bean, Vigna unguiculata ssp. sesquipedialis.</title>
        <authorList>
            <person name="Xia Q."/>
            <person name="Zhang R."/>
            <person name="Dong Y."/>
        </authorList>
    </citation>
    <scope>NUCLEOTIDE SEQUENCE [LARGE SCALE GENOMIC DNA]</scope>
    <source>
        <tissue evidence="9">Leaf</tissue>
    </source>
</reference>
<evidence type="ECO:0000256" key="5">
    <source>
        <dbReference type="ARBA" id="ARBA00023242"/>
    </source>
</evidence>
<gene>
    <name evidence="9" type="ORF">DEO72_LG9g90</name>
</gene>
<dbReference type="InterPro" id="IPR001005">
    <property type="entry name" value="SANT/Myb"/>
</dbReference>
<dbReference type="GO" id="GO:0003677">
    <property type="term" value="F:DNA binding"/>
    <property type="evidence" value="ECO:0007669"/>
    <property type="project" value="UniProtKB-KW"/>
</dbReference>
<dbReference type="OrthoDB" id="2143914at2759"/>
<keyword evidence="4" id="KW-0804">Transcription</keyword>
<feature type="compositionally biased region" description="Low complexity" evidence="6">
    <location>
        <begin position="135"/>
        <end position="154"/>
    </location>
</feature>
<dbReference type="AlphaFoldDB" id="A0A4D6MUC0"/>
<dbReference type="Pfam" id="PF00249">
    <property type="entry name" value="Myb_DNA-binding"/>
    <property type="match status" value="2"/>
</dbReference>
<dbReference type="SUPFAM" id="SSF46689">
    <property type="entry name" value="Homeodomain-like"/>
    <property type="match status" value="1"/>
</dbReference>
<dbReference type="Proteomes" id="UP000501690">
    <property type="component" value="Linkage Group LG9"/>
</dbReference>
<sequence>MVRAPCCEKMGLKKGPWTQDEDQLLTSYIQKHGHGNWRALPKLAGLLRCGKSCRLRWINYLKPDIKRGNFSSEEEEIIIKMHELLGNRWSAIAAKLPGRTDNEIKNVWHTHLKKKLLNSDTKRVVSNQKIKRSDSNSSTLTSSSSASACTSSSDFSSFKNMNNNNMIKSEDTESEETTMPPIDESFWSEATVEDESSTMIMPSNSWTISNELQFNSVETFQQHSFGSNFDDGMDFWYDIFIRSEDSIELPQF</sequence>
<keyword evidence="5" id="KW-0539">Nucleus</keyword>
<comment type="subcellular location">
    <subcellularLocation>
        <location evidence="1">Nucleus</location>
    </subcellularLocation>
</comment>
<feature type="domain" description="HTH myb-type" evidence="8">
    <location>
        <begin position="9"/>
        <end position="61"/>
    </location>
</feature>
<dbReference type="InterPro" id="IPR015495">
    <property type="entry name" value="Myb_TF_plants"/>
</dbReference>
<name>A0A4D6MUC0_VIGUN</name>
<evidence type="ECO:0000259" key="8">
    <source>
        <dbReference type="PROSITE" id="PS51294"/>
    </source>
</evidence>
<evidence type="ECO:0000259" key="7">
    <source>
        <dbReference type="PROSITE" id="PS50090"/>
    </source>
</evidence>
<proteinExistence type="predicted"/>
<organism evidence="9 10">
    <name type="scientific">Vigna unguiculata</name>
    <name type="common">Cowpea</name>
    <dbReference type="NCBI Taxonomy" id="3917"/>
    <lineage>
        <taxon>Eukaryota</taxon>
        <taxon>Viridiplantae</taxon>
        <taxon>Streptophyta</taxon>
        <taxon>Embryophyta</taxon>
        <taxon>Tracheophyta</taxon>
        <taxon>Spermatophyta</taxon>
        <taxon>Magnoliopsida</taxon>
        <taxon>eudicotyledons</taxon>
        <taxon>Gunneridae</taxon>
        <taxon>Pentapetalae</taxon>
        <taxon>rosids</taxon>
        <taxon>fabids</taxon>
        <taxon>Fabales</taxon>
        <taxon>Fabaceae</taxon>
        <taxon>Papilionoideae</taxon>
        <taxon>50 kb inversion clade</taxon>
        <taxon>NPAAA clade</taxon>
        <taxon>indigoferoid/millettioid clade</taxon>
        <taxon>Phaseoleae</taxon>
        <taxon>Vigna</taxon>
    </lineage>
</organism>
<dbReference type="Gramene" id="Vigun07g008200.1.v1.2">
    <property type="protein sequence ID" value="Vigun07g008200.1.v1.2"/>
    <property type="gene ID" value="Vigun07g008200.v1.2"/>
</dbReference>
<feature type="domain" description="Myb-like" evidence="7">
    <location>
        <begin position="62"/>
        <end position="112"/>
    </location>
</feature>
<dbReference type="EMBL" id="CP039353">
    <property type="protein sequence ID" value="QCE05090.1"/>
    <property type="molecule type" value="Genomic_DNA"/>
</dbReference>
<evidence type="ECO:0000256" key="3">
    <source>
        <dbReference type="ARBA" id="ARBA00023125"/>
    </source>
</evidence>
<dbReference type="PROSITE" id="PS50090">
    <property type="entry name" value="MYB_LIKE"/>
    <property type="match status" value="2"/>
</dbReference>
<keyword evidence="3" id="KW-0238">DNA-binding</keyword>
<dbReference type="PANTHER" id="PTHR10641:SF1383">
    <property type="entry name" value="TRANSCRIPTION FACTOR MYB13"/>
    <property type="match status" value="1"/>
</dbReference>
<dbReference type="InterPro" id="IPR017930">
    <property type="entry name" value="Myb_dom"/>
</dbReference>
<feature type="domain" description="Myb-like" evidence="7">
    <location>
        <begin position="9"/>
        <end position="61"/>
    </location>
</feature>
<evidence type="ECO:0000256" key="6">
    <source>
        <dbReference type="SAM" id="MobiDB-lite"/>
    </source>
</evidence>
<dbReference type="PROSITE" id="PS51294">
    <property type="entry name" value="HTH_MYB"/>
    <property type="match status" value="2"/>
</dbReference>
<feature type="domain" description="HTH myb-type" evidence="8">
    <location>
        <begin position="62"/>
        <end position="116"/>
    </location>
</feature>
<dbReference type="FunFam" id="1.10.10.60:FF:000121">
    <property type="entry name" value="Myb transcription factor"/>
    <property type="match status" value="1"/>
</dbReference>
<dbReference type="GO" id="GO:0005634">
    <property type="term" value="C:nucleus"/>
    <property type="evidence" value="ECO:0007669"/>
    <property type="project" value="UniProtKB-SubCell"/>
</dbReference>
<evidence type="ECO:0000256" key="2">
    <source>
        <dbReference type="ARBA" id="ARBA00023015"/>
    </source>
</evidence>
<keyword evidence="2" id="KW-0805">Transcription regulation</keyword>